<comment type="caution">
    <text evidence="2">The sequence shown here is derived from an EMBL/GenBank/DDBJ whole genome shotgun (WGS) entry which is preliminary data.</text>
</comment>
<feature type="signal peptide" evidence="1">
    <location>
        <begin position="1"/>
        <end position="21"/>
    </location>
</feature>
<sequence length="336" mass="38059">MNKKILLIIVFPLLFSLTSMARDWVKFKIPEAKCGDGTDYSVYYNPQNSKKLLVEFMMGGACWDLMSCYGGNIRTWLHPIIELPSFSVLSSNDSNRSPFTKHSSLYLPYCTGDVFAGDHKFSYFLGIKANHVGHSNIVKTVKFFKENGIIQFSKLEELILFGTSAGAIGTLIHSKTFEREVSSKTKKVIIADSPGLHFGKKFWKKFTNPMRENFQKAFNNINVHIDFDDGLVADQMDKVCDQLPDWNIGFLQGSQDLIMTLLFGNITPAKHRELVYGPRGIHETTKYKENCASFVADTKMHTFLLLNKSSQIKAGGITALDFAKRVYQGKLNRSYR</sequence>
<reference evidence="3" key="1">
    <citation type="journal article" date="2017" name="Proc. Natl. Acad. Sci. U.S.A.">
        <title>Simulation of Deepwater Horizon oil plume reveals substrate specialization within a complex community of hydrocarbon-degraders.</title>
        <authorList>
            <person name="Hu P."/>
            <person name="Dubinsky E.A."/>
            <person name="Probst A.J."/>
            <person name="Wang J."/>
            <person name="Sieber C.M.K."/>
            <person name="Tom L.M."/>
            <person name="Gardinali P."/>
            <person name="Banfield J.F."/>
            <person name="Atlas R.M."/>
            <person name="Andersen G.L."/>
        </authorList>
    </citation>
    <scope>NUCLEOTIDE SEQUENCE [LARGE SCALE GENOMIC DNA]</scope>
</reference>
<dbReference type="AlphaFoldDB" id="A0A1Y5FDI8"/>
<dbReference type="EMBL" id="MAAO01000005">
    <property type="protein sequence ID" value="OUR97774.1"/>
    <property type="molecule type" value="Genomic_DNA"/>
</dbReference>
<dbReference type="InterPro" id="IPR004963">
    <property type="entry name" value="PAE/NOTUM"/>
</dbReference>
<accession>A0A1Y5FDI8</accession>
<dbReference type="PANTHER" id="PTHR21562">
    <property type="entry name" value="NOTUM-RELATED"/>
    <property type="match status" value="1"/>
</dbReference>
<protein>
    <submittedName>
        <fullName evidence="2">Uncharacterized protein</fullName>
    </submittedName>
</protein>
<name>A0A1Y5FDI8_9BACT</name>
<evidence type="ECO:0000313" key="3">
    <source>
        <dbReference type="Proteomes" id="UP000196531"/>
    </source>
</evidence>
<evidence type="ECO:0000313" key="2">
    <source>
        <dbReference type="EMBL" id="OUR97774.1"/>
    </source>
</evidence>
<proteinExistence type="predicted"/>
<evidence type="ECO:0000256" key="1">
    <source>
        <dbReference type="SAM" id="SignalP"/>
    </source>
</evidence>
<feature type="chain" id="PRO_5013277660" evidence="1">
    <location>
        <begin position="22"/>
        <end position="336"/>
    </location>
</feature>
<dbReference type="PANTHER" id="PTHR21562:SF83">
    <property type="entry name" value="PECTIN ACETYLESTERASE 4"/>
    <property type="match status" value="1"/>
</dbReference>
<keyword evidence="1" id="KW-0732">Signal</keyword>
<organism evidence="2 3">
    <name type="scientific">Halobacteriovorax marinus</name>
    <dbReference type="NCBI Taxonomy" id="97084"/>
    <lineage>
        <taxon>Bacteria</taxon>
        <taxon>Pseudomonadati</taxon>
        <taxon>Bdellovibrionota</taxon>
        <taxon>Bacteriovoracia</taxon>
        <taxon>Bacteriovoracales</taxon>
        <taxon>Halobacteriovoraceae</taxon>
        <taxon>Halobacteriovorax</taxon>
    </lineage>
</organism>
<dbReference type="GO" id="GO:0016787">
    <property type="term" value="F:hydrolase activity"/>
    <property type="evidence" value="ECO:0007669"/>
    <property type="project" value="InterPro"/>
</dbReference>
<dbReference type="Pfam" id="PF03283">
    <property type="entry name" value="PAE"/>
    <property type="match status" value="1"/>
</dbReference>
<dbReference type="Proteomes" id="UP000196531">
    <property type="component" value="Unassembled WGS sequence"/>
</dbReference>
<gene>
    <name evidence="2" type="ORF">A9Q84_06120</name>
</gene>